<accession>A0A3S4ZK45</accession>
<reference evidence="2" key="1">
    <citation type="submission" date="2018-11" db="EMBL/GenBank/DDBJ databases">
        <authorList>
            <consortium name="Pathogen Informatics"/>
        </authorList>
    </citation>
    <scope>NUCLEOTIDE SEQUENCE</scope>
</reference>
<organism evidence="2 3">
    <name type="scientific">Protopolystoma xenopodis</name>
    <dbReference type="NCBI Taxonomy" id="117903"/>
    <lineage>
        <taxon>Eukaryota</taxon>
        <taxon>Metazoa</taxon>
        <taxon>Spiralia</taxon>
        <taxon>Lophotrochozoa</taxon>
        <taxon>Platyhelminthes</taxon>
        <taxon>Monogenea</taxon>
        <taxon>Polyopisthocotylea</taxon>
        <taxon>Polystomatidea</taxon>
        <taxon>Polystomatidae</taxon>
        <taxon>Protopolystoma</taxon>
    </lineage>
</organism>
<evidence type="ECO:0000313" key="2">
    <source>
        <dbReference type="EMBL" id="VEL13552.1"/>
    </source>
</evidence>
<evidence type="ECO:0000313" key="3">
    <source>
        <dbReference type="Proteomes" id="UP000784294"/>
    </source>
</evidence>
<keyword evidence="3" id="KW-1185">Reference proteome</keyword>
<proteinExistence type="predicted"/>
<gene>
    <name evidence="2" type="ORF">PXEA_LOCUS6992</name>
</gene>
<evidence type="ECO:0000256" key="1">
    <source>
        <dbReference type="SAM" id="MobiDB-lite"/>
    </source>
</evidence>
<sequence length="71" mass="7839">MSRGAFDVFLPSPTQPRNNSTRYRVTFVGRNNILSSAESASCCVSLIPSKTSNHCQPERRNCGSTDEDCLK</sequence>
<name>A0A3S4ZK45_9PLAT</name>
<dbReference type="EMBL" id="CAAALY010018143">
    <property type="protein sequence ID" value="VEL13552.1"/>
    <property type="molecule type" value="Genomic_DNA"/>
</dbReference>
<comment type="caution">
    <text evidence="2">The sequence shown here is derived from an EMBL/GenBank/DDBJ whole genome shotgun (WGS) entry which is preliminary data.</text>
</comment>
<feature type="region of interest" description="Disordered" evidence="1">
    <location>
        <begin position="52"/>
        <end position="71"/>
    </location>
</feature>
<dbReference type="AlphaFoldDB" id="A0A3S4ZK45"/>
<protein>
    <submittedName>
        <fullName evidence="2">Uncharacterized protein</fullName>
    </submittedName>
</protein>
<dbReference type="Proteomes" id="UP000784294">
    <property type="component" value="Unassembled WGS sequence"/>
</dbReference>